<feature type="compositionally biased region" description="Polar residues" evidence="5">
    <location>
        <begin position="1"/>
        <end position="12"/>
    </location>
</feature>
<feature type="compositionally biased region" description="Basic and acidic residues" evidence="5">
    <location>
        <begin position="68"/>
        <end position="101"/>
    </location>
</feature>
<keyword evidence="1 4" id="KW-0813">Transport</keyword>
<comment type="function">
    <text evidence="4">Component of the exocyst complex involved in the docking of exocytic vesicles with fusion sites on the plasma membrane.</text>
</comment>
<name>A0A1W5D770_9LECA</name>
<evidence type="ECO:0000256" key="1">
    <source>
        <dbReference type="ARBA" id="ARBA00022448"/>
    </source>
</evidence>
<keyword evidence="3 4" id="KW-0653">Protein transport</keyword>
<dbReference type="GO" id="GO:0000145">
    <property type="term" value="C:exocyst"/>
    <property type="evidence" value="ECO:0007669"/>
    <property type="project" value="UniProtKB-UniRule"/>
</dbReference>
<dbReference type="GO" id="GO:0006612">
    <property type="term" value="P:protein targeting to membrane"/>
    <property type="evidence" value="ECO:0007669"/>
    <property type="project" value="UniProtKB-UniRule"/>
</dbReference>
<accession>A0A1W5D770</accession>
<evidence type="ECO:0000256" key="4">
    <source>
        <dbReference type="RuleBase" id="RU367079"/>
    </source>
</evidence>
<feature type="domain" description="Exocyst complex component Sec8 middle helical bundle" evidence="7">
    <location>
        <begin position="375"/>
        <end position="627"/>
    </location>
</feature>
<evidence type="ECO:0000256" key="3">
    <source>
        <dbReference type="ARBA" id="ARBA00022927"/>
    </source>
</evidence>
<keyword evidence="9" id="KW-1185">Reference proteome</keyword>
<feature type="compositionally biased region" description="Basic and acidic residues" evidence="5">
    <location>
        <begin position="19"/>
        <end position="38"/>
    </location>
</feature>
<dbReference type="Proteomes" id="UP000192927">
    <property type="component" value="Unassembled WGS sequence"/>
</dbReference>
<reference evidence="9" key="1">
    <citation type="submission" date="2017-03" db="EMBL/GenBank/DDBJ databases">
        <authorList>
            <person name="Sharma R."/>
            <person name="Thines M."/>
        </authorList>
    </citation>
    <scope>NUCLEOTIDE SEQUENCE [LARGE SCALE GENOMIC DNA]</scope>
</reference>
<feature type="domain" description="Exocyst complex component Sec8 N-terminal" evidence="6">
    <location>
        <begin position="119"/>
        <end position="258"/>
    </location>
</feature>
<evidence type="ECO:0000256" key="5">
    <source>
        <dbReference type="SAM" id="MobiDB-lite"/>
    </source>
</evidence>
<dbReference type="PANTHER" id="PTHR14146">
    <property type="entry name" value="EXOCYST COMPLEX COMPONENT 4"/>
    <property type="match status" value="1"/>
</dbReference>
<evidence type="ECO:0000259" key="7">
    <source>
        <dbReference type="Pfam" id="PF20652"/>
    </source>
</evidence>
<sequence length="1118" mass="125181">MSHAHTGSNGYTNGYHAAESSDRYGEELHDATSRDSTRAPRAGGYGGLTNDTSVAHPLYQSQTLPRTRGSEVDPQDLHRRQRSDRGDRDWTAGSLIRERSRPNRRGSRLYGNGPGGKEIEDVLAHIQDRWDIMTKDDCVPVHVALQLMDFSSLGRGNDYEDFQQTSKQLQKALKAIVNEHHQGFNSSIGTFHKIQSSIQTSQSRVRMLKDILVHAKSNLVSAKPELKGLSSSSQSYDEMLHILAQIEKLQLSPEELDAHISSKRFLSAVDILQAALRMIRRSELEDIGALGDLRTYFSNQEMSLTDTLIEELHDHLYLKSPYCQDRWKPYHAETKDTLLPENGAPPLPNTWGRPLYQFLDTLDTSIPFVEDTSQNPEVDNFQYIHLLLESLNKMGRLEVAVDRMEQRLPIELFSIVDKTNKEVDHRHPAHLRGQNGNLYSRRALEMSENSGRGDVLCDLLWTLYSKFEAIAEGHRAMHDIISGIAKREGLRQSVSLTGGFKELWKLYQSEMRSILHDYLAADGHPSYRLGGQPAVEMNIFQRSQRDKSKRVFKLSDIDETSTELTTEQDDLDQILQTSVPGLVSKSHRRPSISGNSESASRDGLAAGHKPLIEPSVFNINLLLPPSLSFLQRLKDIVPPDTDIAMSTLTSFLDDFLINVFHPQLDEAVTELCTRSFIETDAFQRDPQWTLHAQKPIFKGTSTFLTLVEAFCKMLDTLPQDQTFTELIISQMVTYYDKCCGSYKALISRAQVQSPGGVRLKTAAALTEVGDLQEILDELWRQGARGQVDLLQKETSFLISKTTETPLDPYDIISDRRSVAALCLLCNSTQWLANRLSQLRHVTHDQTKVSHRESAKPHLTRRWTLLDANRWQDESQPLYLPMTQDTVIAFDGIISSFRDLGTTILYTLHTDIRCGVIHMITRVLHAHYLLDQPANDADPSVLALNADLVSFDDSILAYLPDEEHRFITQGLALLLDELLVTNAWQIAAMNPNGCGRMQLNILVLQQSLKTIEDDVSLARSAEYFDLFHEGADAIVALAGASGGKELAFNLVELKALVKLCYSEGQLSPSRGLAPHYGRLLGPDHETQEPANYNSSCLGPTAGATNLVTSSLVHTSSGAG</sequence>
<evidence type="ECO:0000259" key="6">
    <source>
        <dbReference type="Pfam" id="PF04048"/>
    </source>
</evidence>
<dbReference type="GO" id="GO:0006904">
    <property type="term" value="P:vesicle docking involved in exocytosis"/>
    <property type="evidence" value="ECO:0007669"/>
    <property type="project" value="InterPro"/>
</dbReference>
<dbReference type="InterPro" id="IPR048630">
    <property type="entry name" value="Sec8_M"/>
</dbReference>
<dbReference type="Pfam" id="PF04048">
    <property type="entry name" value="Sec8_N"/>
    <property type="match status" value="1"/>
</dbReference>
<feature type="region of interest" description="Disordered" evidence="5">
    <location>
        <begin position="584"/>
        <end position="604"/>
    </location>
</feature>
<organism evidence="8 9">
    <name type="scientific">Lasallia pustulata</name>
    <dbReference type="NCBI Taxonomy" id="136370"/>
    <lineage>
        <taxon>Eukaryota</taxon>
        <taxon>Fungi</taxon>
        <taxon>Dikarya</taxon>
        <taxon>Ascomycota</taxon>
        <taxon>Pezizomycotina</taxon>
        <taxon>Lecanoromycetes</taxon>
        <taxon>OSLEUM clade</taxon>
        <taxon>Umbilicariomycetidae</taxon>
        <taxon>Umbilicariales</taxon>
        <taxon>Umbilicariaceae</taxon>
        <taxon>Lasallia</taxon>
    </lineage>
</organism>
<keyword evidence="2 4" id="KW-0268">Exocytosis</keyword>
<dbReference type="InterPro" id="IPR007191">
    <property type="entry name" value="Sec8_exocyst_N"/>
</dbReference>
<dbReference type="PANTHER" id="PTHR14146:SF0">
    <property type="entry name" value="EXOCYST COMPLEX COMPONENT 4"/>
    <property type="match status" value="1"/>
</dbReference>
<comment type="similarity">
    <text evidence="4">Belongs to the SEC8 family.</text>
</comment>
<protein>
    <recommendedName>
        <fullName evidence="4">Exocyst complex component Sec8</fullName>
    </recommendedName>
</protein>
<evidence type="ECO:0000313" key="9">
    <source>
        <dbReference type="Proteomes" id="UP000192927"/>
    </source>
</evidence>
<dbReference type="EMBL" id="FWEW01003236">
    <property type="protein sequence ID" value="SLM38977.1"/>
    <property type="molecule type" value="Genomic_DNA"/>
</dbReference>
<dbReference type="GO" id="GO:0006893">
    <property type="term" value="P:Golgi to plasma membrane transport"/>
    <property type="evidence" value="ECO:0007669"/>
    <property type="project" value="TreeGrafter"/>
</dbReference>
<proteinExistence type="inferred from homology"/>
<dbReference type="GO" id="GO:0015031">
    <property type="term" value="P:protein transport"/>
    <property type="evidence" value="ECO:0007669"/>
    <property type="project" value="UniProtKB-KW"/>
</dbReference>
<evidence type="ECO:0000256" key="2">
    <source>
        <dbReference type="ARBA" id="ARBA00022483"/>
    </source>
</evidence>
<feature type="compositionally biased region" description="Polar residues" evidence="5">
    <location>
        <begin position="49"/>
        <end position="65"/>
    </location>
</feature>
<dbReference type="GO" id="GO:0090522">
    <property type="term" value="P:vesicle tethering involved in exocytosis"/>
    <property type="evidence" value="ECO:0007669"/>
    <property type="project" value="UniProtKB-UniRule"/>
</dbReference>
<evidence type="ECO:0000313" key="8">
    <source>
        <dbReference type="EMBL" id="SLM38977.1"/>
    </source>
</evidence>
<feature type="region of interest" description="Disordered" evidence="5">
    <location>
        <begin position="1"/>
        <end position="118"/>
    </location>
</feature>
<dbReference type="AlphaFoldDB" id="A0A1W5D770"/>
<dbReference type="InterPro" id="IPR039682">
    <property type="entry name" value="Sec8/EXOC4"/>
</dbReference>
<dbReference type="Pfam" id="PF20652">
    <property type="entry name" value="Sec8_C"/>
    <property type="match status" value="1"/>
</dbReference>